<sequence length="201" mass="22211">MQDSRSKSDMILDVAIRSESLLQQLSAQLAQASHRSPANISSVASPGNAISPSTVSNFGRGEGPSDHISNAILSPFHASTTESILSWPHFGEFRSLIKESKFSVFQLENARRPLSHRPSPPSAIYDEGRHRKNDSKLRAGNQLLVSHHGEIYCKKFEGIFIVRRDRKEYTLMPSFVSDGSGVFLRAGGIIHDQGNTRYSFG</sequence>
<feature type="region of interest" description="Disordered" evidence="1">
    <location>
        <begin position="113"/>
        <end position="132"/>
    </location>
</feature>
<reference evidence="2" key="1">
    <citation type="submission" date="2022-12" db="EMBL/GenBank/DDBJ databases">
        <authorList>
            <person name="Petersen C."/>
        </authorList>
    </citation>
    <scope>NUCLEOTIDE SEQUENCE</scope>
    <source>
        <strain evidence="2">IBT 29677</strain>
    </source>
</reference>
<evidence type="ECO:0000313" key="3">
    <source>
        <dbReference type="Proteomes" id="UP001147747"/>
    </source>
</evidence>
<feature type="region of interest" description="Disordered" evidence="1">
    <location>
        <begin position="38"/>
        <end position="62"/>
    </location>
</feature>
<keyword evidence="3" id="KW-1185">Reference proteome</keyword>
<dbReference type="RefSeq" id="XP_056483322.1">
    <property type="nucleotide sequence ID" value="XM_056637292.1"/>
</dbReference>
<evidence type="ECO:0000256" key="1">
    <source>
        <dbReference type="SAM" id="MobiDB-lite"/>
    </source>
</evidence>
<reference evidence="2" key="2">
    <citation type="journal article" date="2023" name="IMA Fungus">
        <title>Comparative genomic study of the Penicillium genus elucidates a diverse pangenome and 15 lateral gene transfer events.</title>
        <authorList>
            <person name="Petersen C."/>
            <person name="Sorensen T."/>
            <person name="Nielsen M.R."/>
            <person name="Sondergaard T.E."/>
            <person name="Sorensen J.L."/>
            <person name="Fitzpatrick D.A."/>
            <person name="Frisvad J.C."/>
            <person name="Nielsen K.L."/>
        </authorList>
    </citation>
    <scope>NUCLEOTIDE SEQUENCE</scope>
    <source>
        <strain evidence="2">IBT 29677</strain>
    </source>
</reference>
<dbReference type="AlphaFoldDB" id="A0A9W9SJ36"/>
<organism evidence="2 3">
    <name type="scientific">Penicillium cosmopolitanum</name>
    <dbReference type="NCBI Taxonomy" id="1131564"/>
    <lineage>
        <taxon>Eukaryota</taxon>
        <taxon>Fungi</taxon>
        <taxon>Dikarya</taxon>
        <taxon>Ascomycota</taxon>
        <taxon>Pezizomycotina</taxon>
        <taxon>Eurotiomycetes</taxon>
        <taxon>Eurotiomycetidae</taxon>
        <taxon>Eurotiales</taxon>
        <taxon>Aspergillaceae</taxon>
        <taxon>Penicillium</taxon>
    </lineage>
</organism>
<name>A0A9W9SJ36_9EURO</name>
<dbReference type="EMBL" id="JAPZBU010000011">
    <property type="protein sequence ID" value="KAJ5379536.1"/>
    <property type="molecule type" value="Genomic_DNA"/>
</dbReference>
<gene>
    <name evidence="2" type="ORF">N7509_012655</name>
</gene>
<dbReference type="Proteomes" id="UP001147747">
    <property type="component" value="Unassembled WGS sequence"/>
</dbReference>
<dbReference type="GeneID" id="81376272"/>
<proteinExistence type="predicted"/>
<feature type="compositionally biased region" description="Polar residues" evidence="1">
    <location>
        <begin position="38"/>
        <end position="57"/>
    </location>
</feature>
<accession>A0A9W9SJ36</accession>
<evidence type="ECO:0000313" key="2">
    <source>
        <dbReference type="EMBL" id="KAJ5379536.1"/>
    </source>
</evidence>
<protein>
    <submittedName>
        <fullName evidence="2">Uncharacterized protein</fullName>
    </submittedName>
</protein>
<comment type="caution">
    <text evidence="2">The sequence shown here is derived from an EMBL/GenBank/DDBJ whole genome shotgun (WGS) entry which is preliminary data.</text>
</comment>